<evidence type="ECO:0000256" key="6">
    <source>
        <dbReference type="SAM" id="SignalP"/>
    </source>
</evidence>
<proteinExistence type="inferred from homology"/>
<keyword evidence="3" id="KW-0472">Membrane</keyword>
<organism evidence="8 9">
    <name type="scientific">Rhodopseudomonas palustris</name>
    <dbReference type="NCBI Taxonomy" id="1076"/>
    <lineage>
        <taxon>Bacteria</taxon>
        <taxon>Pseudomonadati</taxon>
        <taxon>Pseudomonadota</taxon>
        <taxon>Alphaproteobacteria</taxon>
        <taxon>Hyphomicrobiales</taxon>
        <taxon>Nitrobacteraceae</taxon>
        <taxon>Rhodopseudomonas</taxon>
    </lineage>
</organism>
<evidence type="ECO:0000256" key="5">
    <source>
        <dbReference type="ARBA" id="ARBA00038306"/>
    </source>
</evidence>
<dbReference type="AlphaFoldDB" id="A0A0D7E0I8"/>
<dbReference type="InterPro" id="IPR051692">
    <property type="entry name" value="OMP-like"/>
</dbReference>
<keyword evidence="2 6" id="KW-0732">Signal</keyword>
<evidence type="ECO:0000313" key="9">
    <source>
        <dbReference type="Proteomes" id="UP000032515"/>
    </source>
</evidence>
<feature type="signal peptide" evidence="6">
    <location>
        <begin position="1"/>
        <end position="19"/>
    </location>
</feature>
<accession>A0A0D7E0I8</accession>
<name>A0A0D7E0I8_RHOPL</name>
<sequence>MKRILAGAMLVGTAVSAQAADMAVKAPYLKAPMAAIYDWTGFYIGVNAGVGIGRNRTSHSLNNDTLYINPQGGFGGGQIGYNWQTNSMLGPIVYGVEADFQGAGLSDDSVSVLPATQYNQKSDWFGTVRGRIGLATGPVLSYFTGGYAYGNLKTTVNEGGIAAFSDSKTVTGWTIGSGVEAALGGNWTGKIEYLYLDMGNKTDTFGPGVQVLNSKIRENIFRVGLNYRIGGNNAGYIAPVAANWTGWYLGGNFGSGTGRDRSSIAGINEQFNLSPDGVNGGVQAGYNWQMANWVYGLETDIQASNQKDDKTVVALGLASFNAKLPWFGTVRGRLGYSVGQTLFYATGGFAYGEVKTKVSVLGQTAEVSNTQTGYAVGGGIETPFNPLGLFGPNWTSKTEYLYVDLGSQTQGSGTTTFTTDVTEHVLRTGLNYHFNSPTVARY</sequence>
<dbReference type="GO" id="GO:0009279">
    <property type="term" value="C:cell outer membrane"/>
    <property type="evidence" value="ECO:0007669"/>
    <property type="project" value="UniProtKB-SubCell"/>
</dbReference>
<evidence type="ECO:0000313" key="8">
    <source>
        <dbReference type="EMBL" id="KIZ34026.1"/>
    </source>
</evidence>
<dbReference type="PANTHER" id="PTHR34001">
    <property type="entry name" value="BLL7405 PROTEIN"/>
    <property type="match status" value="1"/>
</dbReference>
<evidence type="ECO:0000256" key="1">
    <source>
        <dbReference type="ARBA" id="ARBA00004442"/>
    </source>
</evidence>
<dbReference type="OrthoDB" id="9815357at2"/>
<dbReference type="Pfam" id="PF13505">
    <property type="entry name" value="OMP_b-brl"/>
    <property type="match status" value="2"/>
</dbReference>
<evidence type="ECO:0000259" key="7">
    <source>
        <dbReference type="Pfam" id="PF13505"/>
    </source>
</evidence>
<gene>
    <name evidence="8" type="ORF">OO17_27530</name>
</gene>
<reference evidence="8 9" key="1">
    <citation type="submission" date="2014-11" db="EMBL/GenBank/DDBJ databases">
        <title>Genomics and ecophysiology of heterotrophic nitrogen fixing bacteria isolated from estuarine surface water.</title>
        <authorList>
            <person name="Bentzon-Tilia M."/>
            <person name="Severin I."/>
            <person name="Hansen L.H."/>
            <person name="Riemann L."/>
        </authorList>
    </citation>
    <scope>NUCLEOTIDE SEQUENCE [LARGE SCALE GENOMIC DNA]</scope>
    <source>
        <strain evidence="8 9">BAL398</strain>
    </source>
</reference>
<feature type="domain" description="Outer membrane protein beta-barrel" evidence="7">
    <location>
        <begin position="240"/>
        <end position="434"/>
    </location>
</feature>
<feature type="domain" description="Outer membrane protein beta-barrel" evidence="7">
    <location>
        <begin position="31"/>
        <end position="228"/>
    </location>
</feature>
<keyword evidence="4" id="KW-0998">Cell outer membrane</keyword>
<evidence type="ECO:0000256" key="3">
    <source>
        <dbReference type="ARBA" id="ARBA00023136"/>
    </source>
</evidence>
<feature type="chain" id="PRO_5002318647" evidence="6">
    <location>
        <begin position="20"/>
        <end position="442"/>
    </location>
</feature>
<evidence type="ECO:0000256" key="4">
    <source>
        <dbReference type="ARBA" id="ARBA00023237"/>
    </source>
</evidence>
<dbReference type="PATRIC" id="fig|1076.23.peg.2115"/>
<dbReference type="Gene3D" id="2.40.160.20">
    <property type="match status" value="2"/>
</dbReference>
<dbReference type="SUPFAM" id="SSF56925">
    <property type="entry name" value="OMPA-like"/>
    <property type="match status" value="2"/>
</dbReference>
<comment type="similarity">
    <text evidence="5">Belongs to the Omp25/RopB family.</text>
</comment>
<comment type="caution">
    <text evidence="8">The sequence shown here is derived from an EMBL/GenBank/DDBJ whole genome shotgun (WGS) entry which is preliminary data.</text>
</comment>
<dbReference type="Proteomes" id="UP000032515">
    <property type="component" value="Unassembled WGS sequence"/>
</dbReference>
<dbReference type="PANTHER" id="PTHR34001:SF3">
    <property type="entry name" value="BLL7405 PROTEIN"/>
    <property type="match status" value="1"/>
</dbReference>
<protein>
    <submittedName>
        <fullName evidence="8">Membrane protein</fullName>
    </submittedName>
</protein>
<comment type="subcellular location">
    <subcellularLocation>
        <location evidence="1">Cell outer membrane</location>
    </subcellularLocation>
</comment>
<dbReference type="RefSeq" id="WP_044418015.1">
    <property type="nucleotide sequence ID" value="NZ_JXXE01000703.1"/>
</dbReference>
<dbReference type="InterPro" id="IPR027385">
    <property type="entry name" value="Beta-barrel_OMP"/>
</dbReference>
<dbReference type="EMBL" id="JXXE01000703">
    <property type="protein sequence ID" value="KIZ34026.1"/>
    <property type="molecule type" value="Genomic_DNA"/>
</dbReference>
<dbReference type="InterPro" id="IPR011250">
    <property type="entry name" value="OMP/PagP_B-barrel"/>
</dbReference>
<evidence type="ECO:0000256" key="2">
    <source>
        <dbReference type="ARBA" id="ARBA00022729"/>
    </source>
</evidence>